<dbReference type="PANTHER" id="PTHR43135:SF3">
    <property type="entry name" value="ALPHA-D-RIBOSE 1-METHYLPHOSPHONATE 5-TRIPHOSPHATE DIPHOSPHATASE"/>
    <property type="match status" value="1"/>
</dbReference>
<dbReference type="AlphaFoldDB" id="A0A3G9JK07"/>
<dbReference type="InterPro" id="IPR006680">
    <property type="entry name" value="Amidohydro-rel"/>
</dbReference>
<dbReference type="Proteomes" id="UP000268059">
    <property type="component" value="Chromosome"/>
</dbReference>
<feature type="domain" description="Amidohydrolase-related" evidence="1">
    <location>
        <begin position="54"/>
        <end position="404"/>
    </location>
</feature>
<dbReference type="RefSeq" id="WP_125119198.1">
    <property type="nucleotide sequence ID" value="NZ_AP019309.1"/>
</dbReference>
<dbReference type="EMBL" id="AP019309">
    <property type="protein sequence ID" value="BBH26311.1"/>
    <property type="molecule type" value="Genomic_DNA"/>
</dbReference>
<dbReference type="OrthoDB" id="9797498at2"/>
<dbReference type="Pfam" id="PF01979">
    <property type="entry name" value="Amidohydro_1"/>
    <property type="match status" value="1"/>
</dbReference>
<keyword evidence="3" id="KW-1185">Reference proteome</keyword>
<reference evidence="2 3" key="1">
    <citation type="submission" date="2018-11" db="EMBL/GenBank/DDBJ databases">
        <title>Novel Erysipelotrichaceae bacterium isolated from small intestine of a swine.</title>
        <authorList>
            <person name="Kim J.S."/>
            <person name="Choe H."/>
            <person name="Lee Y.R."/>
            <person name="Kim K.M."/>
            <person name="Park D.S."/>
        </authorList>
    </citation>
    <scope>NUCLEOTIDE SEQUENCE [LARGE SCALE GENOMIC DNA]</scope>
    <source>
        <strain evidence="2 3">SG0102</strain>
    </source>
</reference>
<dbReference type="PANTHER" id="PTHR43135">
    <property type="entry name" value="ALPHA-D-RIBOSE 1-METHYLPHOSPHONATE 5-TRIPHOSPHATE DIPHOSPHATASE"/>
    <property type="match status" value="1"/>
</dbReference>
<dbReference type="GO" id="GO:0016810">
    <property type="term" value="F:hydrolase activity, acting on carbon-nitrogen (but not peptide) bonds"/>
    <property type="evidence" value="ECO:0007669"/>
    <property type="project" value="InterPro"/>
</dbReference>
<dbReference type="SUPFAM" id="SSF51556">
    <property type="entry name" value="Metallo-dependent hydrolases"/>
    <property type="match status" value="1"/>
</dbReference>
<organism evidence="2 3">
    <name type="scientific">Intestinibaculum porci</name>
    <dbReference type="NCBI Taxonomy" id="2487118"/>
    <lineage>
        <taxon>Bacteria</taxon>
        <taxon>Bacillati</taxon>
        <taxon>Bacillota</taxon>
        <taxon>Erysipelotrichia</taxon>
        <taxon>Erysipelotrichales</taxon>
        <taxon>Erysipelotrichaceae</taxon>
        <taxon>Intestinibaculum</taxon>
    </lineage>
</organism>
<evidence type="ECO:0000313" key="2">
    <source>
        <dbReference type="EMBL" id="BBH26311.1"/>
    </source>
</evidence>
<dbReference type="InterPro" id="IPR011059">
    <property type="entry name" value="Metal-dep_hydrolase_composite"/>
</dbReference>
<evidence type="ECO:0000259" key="1">
    <source>
        <dbReference type="Pfam" id="PF01979"/>
    </source>
</evidence>
<sequence>MKYAIKNAIVLDGTREMVPQDDVIVLVNEDRIEAIVPSSYDTKGYEDLNLQGQYLMPGLINLDVHLPFSGKVSKRQMNPITKTKMATALPLTRKMTMKKCIEAAKTQLMSGVTTIRTTGGIEDFDTKIRDFVSDHTVVGPRIIAANKAISVPGAPLAGSLAYEVNSDEEVAMYVHKLAEEGVDYIKIVITGDMHEPDDEPGVLKMPASYVRTAVINAHELGLKVTAHVQGQIGLSVALDNKVDVIEHGSVLSKGMADTFKTNPSVAVCTISPTIPYAYLDESQTFASADAHHAGKVILRGMSEGAKACIAHRIPVGLGTVSGSPFVTHYDMWRELVYFTHYCHVDNNFALHTATCVNAKILGKEFSIGTIESGKCADLIVTKNNPLDDLSALRDLSYVITKGQIIETPRSNVILTLIRS</sequence>
<dbReference type="KEGG" id="ebm:SG0102_12450"/>
<evidence type="ECO:0000313" key="3">
    <source>
        <dbReference type="Proteomes" id="UP000268059"/>
    </source>
</evidence>
<dbReference type="Gene3D" id="2.30.40.10">
    <property type="entry name" value="Urease, subunit C, domain 1"/>
    <property type="match status" value="1"/>
</dbReference>
<accession>A0A3G9JK07</accession>
<protein>
    <submittedName>
        <fullName evidence="2">Imidazolonepropionase</fullName>
    </submittedName>
</protein>
<dbReference type="SUPFAM" id="SSF51338">
    <property type="entry name" value="Composite domain of metallo-dependent hydrolases"/>
    <property type="match status" value="2"/>
</dbReference>
<gene>
    <name evidence="2" type="ORF">SG0102_12450</name>
</gene>
<dbReference type="InterPro" id="IPR051781">
    <property type="entry name" value="Metallo-dep_Hydrolase"/>
</dbReference>
<dbReference type="InParanoid" id="A0A3G9JK07"/>
<name>A0A3G9JK07_9FIRM</name>
<dbReference type="InterPro" id="IPR032466">
    <property type="entry name" value="Metal_Hydrolase"/>
</dbReference>
<proteinExistence type="predicted"/>
<dbReference type="Gene3D" id="3.20.20.140">
    <property type="entry name" value="Metal-dependent hydrolases"/>
    <property type="match status" value="1"/>
</dbReference>